<dbReference type="PANTHER" id="PTHR30146">
    <property type="entry name" value="LACI-RELATED TRANSCRIPTIONAL REPRESSOR"/>
    <property type="match status" value="1"/>
</dbReference>
<dbReference type="PANTHER" id="PTHR30146:SF109">
    <property type="entry name" value="HTH-TYPE TRANSCRIPTIONAL REGULATOR GALS"/>
    <property type="match status" value="1"/>
</dbReference>
<dbReference type="Proteomes" id="UP000435649">
    <property type="component" value="Unassembled WGS sequence"/>
</dbReference>
<accession>A0A844G1X1</accession>
<keyword evidence="6" id="KW-1185">Reference proteome</keyword>
<dbReference type="InterPro" id="IPR000843">
    <property type="entry name" value="HTH_LacI"/>
</dbReference>
<dbReference type="Gene3D" id="1.10.260.40">
    <property type="entry name" value="lambda repressor-like DNA-binding domains"/>
    <property type="match status" value="1"/>
</dbReference>
<dbReference type="CDD" id="cd01392">
    <property type="entry name" value="HTH_LacI"/>
    <property type="match status" value="1"/>
</dbReference>
<dbReference type="GO" id="GO:0003700">
    <property type="term" value="F:DNA-binding transcription factor activity"/>
    <property type="evidence" value="ECO:0007669"/>
    <property type="project" value="TreeGrafter"/>
</dbReference>
<keyword evidence="3" id="KW-0804">Transcription</keyword>
<dbReference type="SMART" id="SM00354">
    <property type="entry name" value="HTH_LACI"/>
    <property type="match status" value="1"/>
</dbReference>
<evidence type="ECO:0000256" key="3">
    <source>
        <dbReference type="ARBA" id="ARBA00023163"/>
    </source>
</evidence>
<proteinExistence type="predicted"/>
<evidence type="ECO:0000256" key="1">
    <source>
        <dbReference type="ARBA" id="ARBA00023015"/>
    </source>
</evidence>
<keyword evidence="1" id="KW-0805">Transcription regulation</keyword>
<dbReference type="InterPro" id="IPR010982">
    <property type="entry name" value="Lambda_DNA-bd_dom_sf"/>
</dbReference>
<dbReference type="SUPFAM" id="SSF47413">
    <property type="entry name" value="lambda repressor-like DNA-binding domains"/>
    <property type="match status" value="1"/>
</dbReference>
<reference evidence="5 6" key="1">
    <citation type="submission" date="2019-08" db="EMBL/GenBank/DDBJ databases">
        <title>In-depth cultivation of the pig gut microbiome towards novel bacterial diversity and tailored functional studies.</title>
        <authorList>
            <person name="Wylensek D."/>
            <person name="Hitch T.C.A."/>
            <person name="Clavel T."/>
        </authorList>
    </citation>
    <scope>NUCLEOTIDE SEQUENCE [LARGE SCALE GENOMIC DNA]</scope>
    <source>
        <strain evidence="5 6">BBE-744-WT-12</strain>
    </source>
</reference>
<keyword evidence="2" id="KW-0238">DNA-binding</keyword>
<feature type="domain" description="HTH lacI-type" evidence="4">
    <location>
        <begin position="1"/>
        <end position="55"/>
    </location>
</feature>
<dbReference type="InterPro" id="IPR028082">
    <property type="entry name" value="Peripla_BP_I"/>
</dbReference>
<protein>
    <submittedName>
        <fullName evidence="5">LacI family transcriptional regulator</fullName>
    </submittedName>
</protein>
<comment type="caution">
    <text evidence="5">The sequence shown here is derived from an EMBL/GenBank/DDBJ whole genome shotgun (WGS) entry which is preliminary data.</text>
</comment>
<dbReference type="AlphaFoldDB" id="A0A844G1X1"/>
<dbReference type="Pfam" id="PF13377">
    <property type="entry name" value="Peripla_BP_3"/>
    <property type="match status" value="1"/>
</dbReference>
<dbReference type="CDD" id="cd06267">
    <property type="entry name" value="PBP1_LacI_sugar_binding-like"/>
    <property type="match status" value="1"/>
</dbReference>
<evidence type="ECO:0000259" key="4">
    <source>
        <dbReference type="PROSITE" id="PS50932"/>
    </source>
</evidence>
<dbReference type="RefSeq" id="WP_154417686.1">
    <property type="nucleotide sequence ID" value="NZ_VUNS01000006.1"/>
</dbReference>
<dbReference type="Pfam" id="PF00356">
    <property type="entry name" value="LacI"/>
    <property type="match status" value="1"/>
</dbReference>
<evidence type="ECO:0000256" key="2">
    <source>
        <dbReference type="ARBA" id="ARBA00023125"/>
    </source>
</evidence>
<dbReference type="Gene3D" id="3.40.50.2300">
    <property type="match status" value="2"/>
</dbReference>
<dbReference type="PROSITE" id="PS50932">
    <property type="entry name" value="HTH_LACI_2"/>
    <property type="match status" value="1"/>
</dbReference>
<sequence>MTQKEIAKLLNVSQPTVSMALNGSERISRELRDAVRKLADRSGYRPNLAGQLLRQGRSNVVGAVFPSLTNNFFAELFQELQNQLIPHGYLLYLVQPGADGELPAAAECLRRMQAAGVIAIGSAAESLLRLKEDGIALVLYGGDSRLELGVSQVLPDRYAAGREAVRHLLAAGRRRIAFLGMKNPQEPRCRAYLDVLAEAGLEPLTLRAGEDGDSPEAGCRLMRELLFSRPDTDAVFMHNDELAVGALRAALQLGRKVPEELAVFGFDSIGTGRYLSPALTSVEQPRREIAAALVAELLATLADPAHCRFVPVACRLVIRESA</sequence>
<organism evidence="5 6">
    <name type="scientific">Victivallis lenta</name>
    <dbReference type="NCBI Taxonomy" id="2606640"/>
    <lineage>
        <taxon>Bacteria</taxon>
        <taxon>Pseudomonadati</taxon>
        <taxon>Lentisphaerota</taxon>
        <taxon>Lentisphaeria</taxon>
        <taxon>Victivallales</taxon>
        <taxon>Victivallaceae</taxon>
        <taxon>Victivallis</taxon>
    </lineage>
</organism>
<evidence type="ECO:0000313" key="5">
    <source>
        <dbReference type="EMBL" id="MST96895.1"/>
    </source>
</evidence>
<dbReference type="GO" id="GO:0000976">
    <property type="term" value="F:transcription cis-regulatory region binding"/>
    <property type="evidence" value="ECO:0007669"/>
    <property type="project" value="TreeGrafter"/>
</dbReference>
<gene>
    <name evidence="5" type="ORF">FYJ85_07515</name>
</gene>
<dbReference type="SUPFAM" id="SSF53822">
    <property type="entry name" value="Periplasmic binding protein-like I"/>
    <property type="match status" value="1"/>
</dbReference>
<dbReference type="EMBL" id="VUNS01000006">
    <property type="protein sequence ID" value="MST96895.1"/>
    <property type="molecule type" value="Genomic_DNA"/>
</dbReference>
<name>A0A844G1X1_9BACT</name>
<evidence type="ECO:0000313" key="6">
    <source>
        <dbReference type="Proteomes" id="UP000435649"/>
    </source>
</evidence>
<dbReference type="InterPro" id="IPR046335">
    <property type="entry name" value="LacI/GalR-like_sensor"/>
</dbReference>